<dbReference type="PRINTS" id="PR00069">
    <property type="entry name" value="ALDKETRDTASE"/>
</dbReference>
<dbReference type="SUPFAM" id="SSF51430">
    <property type="entry name" value="NAD(P)-linked oxidoreductase"/>
    <property type="match status" value="1"/>
</dbReference>
<dbReference type="PANTHER" id="PTHR43827:SF13">
    <property type="entry name" value="ALDO_KETO REDUCTASE FAMILY PROTEIN"/>
    <property type="match status" value="1"/>
</dbReference>
<dbReference type="InterPro" id="IPR018170">
    <property type="entry name" value="Aldo/ket_reductase_CS"/>
</dbReference>
<dbReference type="AlphaFoldDB" id="A0A2A9PAJ9"/>
<dbReference type="Gene3D" id="3.20.20.100">
    <property type="entry name" value="NADP-dependent oxidoreductase domain"/>
    <property type="match status" value="1"/>
</dbReference>
<dbReference type="PANTHER" id="PTHR43827">
    <property type="entry name" value="2,5-DIKETO-D-GLUCONIC ACID REDUCTASE"/>
    <property type="match status" value="1"/>
</dbReference>
<dbReference type="PROSITE" id="PS00062">
    <property type="entry name" value="ALDOKETO_REDUCTASE_2"/>
    <property type="match status" value="1"/>
</dbReference>
<keyword evidence="2" id="KW-0560">Oxidoreductase</keyword>
<reference evidence="4 5" key="1">
    <citation type="journal article" date="2015" name="BMC Genomics">
        <title>Gene expression during zombie ant biting behavior reflects the complexity underlying fungal parasitic behavioral manipulation.</title>
        <authorList>
            <person name="de Bekker C."/>
            <person name="Ohm R.A."/>
            <person name="Loreto R.G."/>
            <person name="Sebastian A."/>
            <person name="Albert I."/>
            <person name="Merrow M."/>
            <person name="Brachmann A."/>
            <person name="Hughes D.P."/>
        </authorList>
    </citation>
    <scope>NUCLEOTIDE SEQUENCE [LARGE SCALE GENOMIC DNA]</scope>
    <source>
        <strain evidence="4 5">SC16a</strain>
    </source>
</reference>
<name>A0A2A9PAJ9_OPHUN</name>
<organism evidence="4 5">
    <name type="scientific">Ophiocordyceps unilateralis</name>
    <name type="common">Zombie-ant fungus</name>
    <name type="synonym">Torrubia unilateralis</name>
    <dbReference type="NCBI Taxonomy" id="268505"/>
    <lineage>
        <taxon>Eukaryota</taxon>
        <taxon>Fungi</taxon>
        <taxon>Dikarya</taxon>
        <taxon>Ascomycota</taxon>
        <taxon>Pezizomycotina</taxon>
        <taxon>Sordariomycetes</taxon>
        <taxon>Hypocreomycetidae</taxon>
        <taxon>Hypocreales</taxon>
        <taxon>Ophiocordycipitaceae</taxon>
        <taxon>Ophiocordyceps</taxon>
    </lineage>
</organism>
<evidence type="ECO:0000259" key="3">
    <source>
        <dbReference type="Pfam" id="PF00248"/>
    </source>
</evidence>
<dbReference type="InterPro" id="IPR020471">
    <property type="entry name" value="AKR"/>
</dbReference>
<evidence type="ECO:0000313" key="4">
    <source>
        <dbReference type="EMBL" id="PFH57856.1"/>
    </source>
</evidence>
<dbReference type="CDD" id="cd19071">
    <property type="entry name" value="AKR_AKR1-5-like"/>
    <property type="match status" value="1"/>
</dbReference>
<accession>A0A2A9PAJ9</accession>
<dbReference type="PROSITE" id="PS00798">
    <property type="entry name" value="ALDOKETO_REDUCTASE_1"/>
    <property type="match status" value="1"/>
</dbReference>
<evidence type="ECO:0000256" key="2">
    <source>
        <dbReference type="ARBA" id="ARBA00023002"/>
    </source>
</evidence>
<feature type="domain" description="NADP-dependent oxidoreductase" evidence="3">
    <location>
        <begin position="87"/>
        <end position="333"/>
    </location>
</feature>
<dbReference type="STRING" id="268505.A0A2A9PAJ9"/>
<reference evidence="4 5" key="2">
    <citation type="journal article" date="2017" name="Sci. Rep.">
        <title>Ant-infecting Ophiocordyceps genomes reveal a high diversity of potential behavioral manipulation genes and a possible major role for enterotoxins.</title>
        <authorList>
            <person name="de Bekker C."/>
            <person name="Ohm R.A."/>
            <person name="Evans H.C."/>
            <person name="Brachmann A."/>
            <person name="Hughes D.P."/>
        </authorList>
    </citation>
    <scope>NUCLEOTIDE SEQUENCE [LARGE SCALE GENOMIC DNA]</scope>
    <source>
        <strain evidence="4 5">SC16a</strain>
    </source>
</reference>
<evidence type="ECO:0000256" key="1">
    <source>
        <dbReference type="ARBA" id="ARBA00007905"/>
    </source>
</evidence>
<dbReference type="FunFam" id="3.20.20.100:FF:000015">
    <property type="entry name" value="Oxidoreductase, aldo/keto reductase family"/>
    <property type="match status" value="1"/>
</dbReference>
<dbReference type="EMBL" id="LAZP02000357">
    <property type="protein sequence ID" value="PFH57856.1"/>
    <property type="molecule type" value="Genomic_DNA"/>
</dbReference>
<dbReference type="GO" id="GO:0016491">
    <property type="term" value="F:oxidoreductase activity"/>
    <property type="evidence" value="ECO:0007669"/>
    <property type="project" value="UniProtKB-KW"/>
</dbReference>
<comment type="caution">
    <text evidence="4">The sequence shown here is derived from an EMBL/GenBank/DDBJ whole genome shotgun (WGS) entry which is preliminary data.</text>
</comment>
<sequence>MITRCGVGEIARTAIPTTRARLRNQVKFRKLSPPFFSGATSHFNGLPFASPAQLSILRKMAARLTLSSTVKLNSGYEMPLLGFGVYQICKENATEVCKEALRVGYRHIDSASGYRNQGPCGAAVTASGLARSDVFFTTKVPTREHPLGYDNAHKLVDIALSETQLGYLDLVLIHAPYGGSANRKGAWRALVECVEAGKVRSIGVSNYGPDHLAELECHMAELEAERPGLGGVLSVGQWEVHPWLTRPDTVRWCRQRNVVVQAYSAVVRGERFGEPAVKAVAERLGKTEAQVLLRWSLQMGFVPLVKSATPSRIAENAALYDFELTDDDVKSITTDEYSPCAWDPTVEPLEK</sequence>
<protein>
    <recommendedName>
        <fullName evidence="3">NADP-dependent oxidoreductase domain-containing protein</fullName>
    </recommendedName>
</protein>
<dbReference type="PROSITE" id="PS00063">
    <property type="entry name" value="ALDOKETO_REDUCTASE_3"/>
    <property type="match status" value="1"/>
</dbReference>
<gene>
    <name evidence="4" type="ORF">XA68_14475</name>
</gene>
<keyword evidence="5" id="KW-1185">Reference proteome</keyword>
<comment type="similarity">
    <text evidence="1">Belongs to the aldo/keto reductase family.</text>
</comment>
<dbReference type="Pfam" id="PF00248">
    <property type="entry name" value="Aldo_ket_red"/>
    <property type="match status" value="1"/>
</dbReference>
<dbReference type="InterPro" id="IPR023210">
    <property type="entry name" value="NADP_OxRdtase_dom"/>
</dbReference>
<dbReference type="OrthoDB" id="416253at2759"/>
<dbReference type="Proteomes" id="UP000037136">
    <property type="component" value="Unassembled WGS sequence"/>
</dbReference>
<dbReference type="InterPro" id="IPR036812">
    <property type="entry name" value="NAD(P)_OxRdtase_dom_sf"/>
</dbReference>
<evidence type="ECO:0000313" key="5">
    <source>
        <dbReference type="Proteomes" id="UP000037136"/>
    </source>
</evidence>
<proteinExistence type="inferred from homology"/>